<feature type="compositionally biased region" description="Acidic residues" evidence="1">
    <location>
        <begin position="354"/>
        <end position="367"/>
    </location>
</feature>
<feature type="compositionally biased region" description="Basic and acidic residues" evidence="1">
    <location>
        <begin position="416"/>
        <end position="425"/>
    </location>
</feature>
<feature type="compositionally biased region" description="Basic and acidic residues" evidence="1">
    <location>
        <begin position="304"/>
        <end position="315"/>
    </location>
</feature>
<feature type="compositionally biased region" description="Acidic residues" evidence="1">
    <location>
        <begin position="327"/>
        <end position="340"/>
    </location>
</feature>
<gene>
    <name evidence="3" type="primary">LOC125315243</name>
</gene>
<feature type="compositionally biased region" description="Basic and acidic residues" evidence="1">
    <location>
        <begin position="368"/>
        <end position="378"/>
    </location>
</feature>
<protein>
    <submittedName>
        <fullName evidence="3">Nucleolin 2-like</fullName>
    </submittedName>
</protein>
<reference evidence="3" key="1">
    <citation type="submission" date="2025-08" db="UniProtKB">
        <authorList>
            <consortium name="RefSeq"/>
        </authorList>
    </citation>
    <scope>IDENTIFICATION</scope>
    <source>
        <tissue evidence="3">Leaf</tissue>
    </source>
</reference>
<evidence type="ECO:0000256" key="1">
    <source>
        <dbReference type="SAM" id="MobiDB-lite"/>
    </source>
</evidence>
<evidence type="ECO:0000313" key="3">
    <source>
        <dbReference type="RefSeq" id="XP_048135649.1"/>
    </source>
</evidence>
<feature type="compositionally biased region" description="Basic and acidic residues" evidence="1">
    <location>
        <begin position="256"/>
        <end position="269"/>
    </location>
</feature>
<feature type="region of interest" description="Disordered" evidence="1">
    <location>
        <begin position="235"/>
        <end position="463"/>
    </location>
</feature>
<dbReference type="PANTHER" id="PTHR23216:SF1">
    <property type="entry name" value="NUCLEOLAR AND COILED-BODY PHOSPHOPROTEIN 1"/>
    <property type="match status" value="1"/>
</dbReference>
<dbReference type="Proteomes" id="UP000827889">
    <property type="component" value="Chromosome 5"/>
</dbReference>
<keyword evidence="2" id="KW-1185">Reference proteome</keyword>
<dbReference type="RefSeq" id="XP_048135649.1">
    <property type="nucleotide sequence ID" value="XM_048279692.1"/>
</dbReference>
<sequence>MKNIFRSDALARARVNETDEEEDLEGVLAPAQVGDASARVQAVAAILIFLCVGSDIVIHQKVDSYLLRVLFLVAVLLGSPFASGNDRGNLSQSSISKSSVLTLFSTDGKSSNKSAPMVADPGAVPASESAKEGNRFISPDVKLSRKLLGRFDLAVLCCVLWGRRIWFFYPFWKFIDRLIPPFACVNASHFRSRVLCQRGTEEVLVNSKKQKRDDSDSVEEEEKAVEKKLKVEMRKPLTKKEETSSSEDYSSDSYSEEEKKMEAVAKESSIDESESDSPSDNESESANVTSQDTKAPAMASKTAPKKDESSDESGKKPISVVPKMLVDSEENDSHSDEDESAEKPISAVPIIIVDSEESDSDSGEDESAEKPVSDEIGKKSISAVPKMIVDSEESDSSSNEEVVGKNSVEKPANNVSKKESGKSNSEDESDSSSDDDPKTLATSQSTGSKTVFAGKKTTFDDDE</sequence>
<name>A0ABM3HGB2_9MYRT</name>
<accession>A0ABM3HGB2</accession>
<organism evidence="2 3">
    <name type="scientific">Rhodamnia argentea</name>
    <dbReference type="NCBI Taxonomy" id="178133"/>
    <lineage>
        <taxon>Eukaryota</taxon>
        <taxon>Viridiplantae</taxon>
        <taxon>Streptophyta</taxon>
        <taxon>Embryophyta</taxon>
        <taxon>Tracheophyta</taxon>
        <taxon>Spermatophyta</taxon>
        <taxon>Magnoliopsida</taxon>
        <taxon>eudicotyledons</taxon>
        <taxon>Gunneridae</taxon>
        <taxon>Pentapetalae</taxon>
        <taxon>rosids</taxon>
        <taxon>malvids</taxon>
        <taxon>Myrtales</taxon>
        <taxon>Myrtaceae</taxon>
        <taxon>Myrtoideae</taxon>
        <taxon>Myrteae</taxon>
        <taxon>Australasian group</taxon>
        <taxon>Rhodamnia</taxon>
    </lineage>
</organism>
<dbReference type="GeneID" id="125315243"/>
<dbReference type="PANTHER" id="PTHR23216">
    <property type="entry name" value="NUCLEOLAR AND COILED-BODY PHOSPHOPROTEIN 1"/>
    <property type="match status" value="1"/>
</dbReference>
<evidence type="ECO:0000313" key="2">
    <source>
        <dbReference type="Proteomes" id="UP000827889"/>
    </source>
</evidence>
<feature type="compositionally biased region" description="Polar residues" evidence="1">
    <location>
        <begin position="440"/>
        <end position="449"/>
    </location>
</feature>
<dbReference type="InterPro" id="IPR039191">
    <property type="entry name" value="Nopp140-like"/>
</dbReference>
<proteinExistence type="predicted"/>
<feature type="compositionally biased region" description="Acidic residues" evidence="1">
    <location>
        <begin position="270"/>
        <end position="283"/>
    </location>
</feature>